<name>A0A0G1MB04_9BACT</name>
<keyword evidence="4" id="KW-0687">Ribonucleoprotein</keyword>
<dbReference type="SUPFAM" id="SSF47090">
    <property type="entry name" value="PGBD-like"/>
    <property type="match status" value="1"/>
</dbReference>
<evidence type="ECO:0000313" key="4">
    <source>
        <dbReference type="EMBL" id="KKU05247.1"/>
    </source>
</evidence>
<sequence length="144" mass="15506">MKKILAVIAGVAFVATPLVGWAHPGNTASDGCHYCRTNCTKWGVAWNERHCHGGGSYSPPRTSTPARSPVNTASTLKRGTSSSEVTRLQTILAKDLAIYPEGLITGYFGPATERAIKLYQKKYGLEQVGYVGPKTRALLKLEGL</sequence>
<keyword evidence="4" id="KW-0689">Ribosomal protein</keyword>
<evidence type="ECO:0000256" key="1">
    <source>
        <dbReference type="SAM" id="MobiDB-lite"/>
    </source>
</evidence>
<feature type="chain" id="PRO_5002538567" evidence="2">
    <location>
        <begin position="23"/>
        <end position="144"/>
    </location>
</feature>
<feature type="domain" description="Peptidoglycan binding-like" evidence="3">
    <location>
        <begin position="82"/>
        <end position="139"/>
    </location>
</feature>
<gene>
    <name evidence="4" type="ORF">UX06_C0001G0008</name>
</gene>
<organism evidence="4 5">
    <name type="scientific">Candidatus Giovannonibacteria bacterium GW2011_GWA2_45_21</name>
    <dbReference type="NCBI Taxonomy" id="1618649"/>
    <lineage>
        <taxon>Bacteria</taxon>
        <taxon>Candidatus Giovannoniibacteriota</taxon>
    </lineage>
</organism>
<dbReference type="InterPro" id="IPR002477">
    <property type="entry name" value="Peptidoglycan-bd-like"/>
</dbReference>
<keyword evidence="2" id="KW-0732">Signal</keyword>
<protein>
    <submittedName>
        <fullName evidence="4">50S ribosomal protein L5</fullName>
    </submittedName>
</protein>
<dbReference type="InterPro" id="IPR036365">
    <property type="entry name" value="PGBD-like_sf"/>
</dbReference>
<dbReference type="EMBL" id="LCKT01000001">
    <property type="protein sequence ID" value="KKU05247.1"/>
    <property type="molecule type" value="Genomic_DNA"/>
</dbReference>
<reference evidence="4 5" key="1">
    <citation type="journal article" date="2015" name="Nature">
        <title>rRNA introns, odd ribosomes, and small enigmatic genomes across a large radiation of phyla.</title>
        <authorList>
            <person name="Brown C.T."/>
            <person name="Hug L.A."/>
            <person name="Thomas B.C."/>
            <person name="Sharon I."/>
            <person name="Castelle C.J."/>
            <person name="Singh A."/>
            <person name="Wilkins M.J."/>
            <person name="Williams K.H."/>
            <person name="Banfield J.F."/>
        </authorList>
    </citation>
    <scope>NUCLEOTIDE SEQUENCE [LARGE SCALE GENOMIC DNA]</scope>
</reference>
<feature type="compositionally biased region" description="Polar residues" evidence="1">
    <location>
        <begin position="70"/>
        <end position="81"/>
    </location>
</feature>
<dbReference type="InterPro" id="IPR036366">
    <property type="entry name" value="PGBDSf"/>
</dbReference>
<dbReference type="Proteomes" id="UP000034696">
    <property type="component" value="Unassembled WGS sequence"/>
</dbReference>
<comment type="caution">
    <text evidence="4">The sequence shown here is derived from an EMBL/GenBank/DDBJ whole genome shotgun (WGS) entry which is preliminary data.</text>
</comment>
<evidence type="ECO:0000259" key="3">
    <source>
        <dbReference type="Pfam" id="PF01471"/>
    </source>
</evidence>
<dbReference type="Pfam" id="PF01471">
    <property type="entry name" value="PG_binding_1"/>
    <property type="match status" value="1"/>
</dbReference>
<proteinExistence type="predicted"/>
<feature type="compositionally biased region" description="Low complexity" evidence="1">
    <location>
        <begin position="57"/>
        <end position="69"/>
    </location>
</feature>
<dbReference type="Gene3D" id="1.10.101.10">
    <property type="entry name" value="PGBD-like superfamily/PGBD"/>
    <property type="match status" value="1"/>
</dbReference>
<evidence type="ECO:0000256" key="2">
    <source>
        <dbReference type="SAM" id="SignalP"/>
    </source>
</evidence>
<accession>A0A0G1MB04</accession>
<evidence type="ECO:0000313" key="5">
    <source>
        <dbReference type="Proteomes" id="UP000034696"/>
    </source>
</evidence>
<dbReference type="AlphaFoldDB" id="A0A0G1MB04"/>
<feature type="region of interest" description="Disordered" evidence="1">
    <location>
        <begin position="55"/>
        <end position="81"/>
    </location>
</feature>
<dbReference type="GO" id="GO:0005840">
    <property type="term" value="C:ribosome"/>
    <property type="evidence" value="ECO:0007669"/>
    <property type="project" value="UniProtKB-KW"/>
</dbReference>
<feature type="signal peptide" evidence="2">
    <location>
        <begin position="1"/>
        <end position="22"/>
    </location>
</feature>